<organism evidence="2 3">
    <name type="scientific">Leifsonia kafniensis</name>
    <dbReference type="NCBI Taxonomy" id="475957"/>
    <lineage>
        <taxon>Bacteria</taxon>
        <taxon>Bacillati</taxon>
        <taxon>Actinomycetota</taxon>
        <taxon>Actinomycetes</taxon>
        <taxon>Micrococcales</taxon>
        <taxon>Microbacteriaceae</taxon>
        <taxon>Leifsonia</taxon>
    </lineage>
</organism>
<dbReference type="EMBL" id="BAABCN010000002">
    <property type="protein sequence ID" value="GAA3867874.1"/>
    <property type="molecule type" value="Genomic_DNA"/>
</dbReference>
<dbReference type="Pfam" id="PF03551">
    <property type="entry name" value="PadR"/>
    <property type="match status" value="1"/>
</dbReference>
<dbReference type="Proteomes" id="UP001501803">
    <property type="component" value="Unassembled WGS sequence"/>
</dbReference>
<name>A0ABP7K725_9MICO</name>
<sequence length="110" mass="12287">MREPTFWVLTVLTGGRRHGYSLIEEARELSDGRVNLKAATLYAALERLGQQGWVALDGDEVVDGRLRRYFRLTDAGAVQLEAEVARLEANARQARTRLQARSSSTPIVAF</sequence>
<reference evidence="3" key="1">
    <citation type="journal article" date="2019" name="Int. J. Syst. Evol. Microbiol.">
        <title>The Global Catalogue of Microorganisms (GCM) 10K type strain sequencing project: providing services to taxonomists for standard genome sequencing and annotation.</title>
        <authorList>
            <consortium name="The Broad Institute Genomics Platform"/>
            <consortium name="The Broad Institute Genome Sequencing Center for Infectious Disease"/>
            <person name="Wu L."/>
            <person name="Ma J."/>
        </authorList>
    </citation>
    <scope>NUCLEOTIDE SEQUENCE [LARGE SCALE GENOMIC DNA]</scope>
    <source>
        <strain evidence="3">JCM 17021</strain>
    </source>
</reference>
<dbReference type="InterPro" id="IPR052509">
    <property type="entry name" value="Metal_resp_DNA-bind_regulator"/>
</dbReference>
<dbReference type="Gene3D" id="1.10.10.10">
    <property type="entry name" value="Winged helix-like DNA-binding domain superfamily/Winged helix DNA-binding domain"/>
    <property type="match status" value="1"/>
</dbReference>
<evidence type="ECO:0000259" key="1">
    <source>
        <dbReference type="Pfam" id="PF03551"/>
    </source>
</evidence>
<evidence type="ECO:0000313" key="2">
    <source>
        <dbReference type="EMBL" id="GAA3867874.1"/>
    </source>
</evidence>
<feature type="domain" description="Transcription regulator PadR N-terminal" evidence="1">
    <location>
        <begin position="8"/>
        <end position="81"/>
    </location>
</feature>
<evidence type="ECO:0000313" key="3">
    <source>
        <dbReference type="Proteomes" id="UP001501803"/>
    </source>
</evidence>
<dbReference type="InterPro" id="IPR005149">
    <property type="entry name" value="Tscrpt_reg_PadR_N"/>
</dbReference>
<dbReference type="SUPFAM" id="SSF46785">
    <property type="entry name" value="Winged helix' DNA-binding domain"/>
    <property type="match status" value="1"/>
</dbReference>
<comment type="caution">
    <text evidence="2">The sequence shown here is derived from an EMBL/GenBank/DDBJ whole genome shotgun (WGS) entry which is preliminary data.</text>
</comment>
<dbReference type="PANTHER" id="PTHR33169:SF13">
    <property type="entry name" value="PADR-FAMILY TRANSCRIPTIONAL REGULATOR"/>
    <property type="match status" value="1"/>
</dbReference>
<accession>A0ABP7K725</accession>
<dbReference type="PANTHER" id="PTHR33169">
    <property type="entry name" value="PADR-FAMILY TRANSCRIPTIONAL REGULATOR"/>
    <property type="match status" value="1"/>
</dbReference>
<proteinExistence type="predicted"/>
<protein>
    <submittedName>
        <fullName evidence="2">PadR family transcriptional regulator</fullName>
    </submittedName>
</protein>
<gene>
    <name evidence="2" type="ORF">GCM10022381_09160</name>
</gene>
<dbReference type="InterPro" id="IPR036388">
    <property type="entry name" value="WH-like_DNA-bd_sf"/>
</dbReference>
<dbReference type="InterPro" id="IPR036390">
    <property type="entry name" value="WH_DNA-bd_sf"/>
</dbReference>
<keyword evidence="3" id="KW-1185">Reference proteome</keyword>